<feature type="transmembrane region" description="Helical" evidence="1">
    <location>
        <begin position="84"/>
        <end position="102"/>
    </location>
</feature>
<accession>A0A101RLV2</accession>
<reference evidence="2 3" key="1">
    <citation type="submission" date="2015-10" db="EMBL/GenBank/DDBJ databases">
        <title>Draft genome sequence of Streptomyces canus DSM 40017, type strain for the species Streptomyces canus.</title>
        <authorList>
            <person name="Ruckert C."/>
            <person name="Winkler A."/>
            <person name="Kalinowski J."/>
            <person name="Kampfer P."/>
            <person name="Glaeser S."/>
        </authorList>
    </citation>
    <scope>NUCLEOTIDE SEQUENCE [LARGE SCALE GENOMIC DNA]</scope>
    <source>
        <strain evidence="2 3">DSM 40017</strain>
    </source>
</reference>
<proteinExistence type="predicted"/>
<evidence type="ECO:0000313" key="2">
    <source>
        <dbReference type="EMBL" id="KUN58007.1"/>
    </source>
</evidence>
<feature type="transmembrane region" description="Helical" evidence="1">
    <location>
        <begin position="114"/>
        <end position="135"/>
    </location>
</feature>
<keyword evidence="1" id="KW-0472">Membrane</keyword>
<gene>
    <name evidence="2" type="ORF">AQJ46_44235</name>
</gene>
<keyword evidence="1" id="KW-0812">Transmembrane</keyword>
<evidence type="ECO:0000313" key="3">
    <source>
        <dbReference type="Proteomes" id="UP000053669"/>
    </source>
</evidence>
<keyword evidence="1" id="KW-1133">Transmembrane helix</keyword>
<feature type="transmembrane region" description="Helical" evidence="1">
    <location>
        <begin position="12"/>
        <end position="41"/>
    </location>
</feature>
<dbReference type="RefSeq" id="WP_059211019.1">
    <property type="nucleotide sequence ID" value="NZ_KQ948677.1"/>
</dbReference>
<dbReference type="EMBL" id="LMWU01000065">
    <property type="protein sequence ID" value="KUN58007.1"/>
    <property type="molecule type" value="Genomic_DNA"/>
</dbReference>
<protein>
    <recommendedName>
        <fullName evidence="4">Cell envelope biogenesis protein OmpA</fullName>
    </recommendedName>
</protein>
<dbReference type="Pfam" id="PF19545">
    <property type="entry name" value="DUF6069"/>
    <property type="match status" value="1"/>
</dbReference>
<dbReference type="InterPro" id="IPR045713">
    <property type="entry name" value="DUF6069"/>
</dbReference>
<name>A0A101RLV2_9ACTN</name>
<organism evidence="2 3">
    <name type="scientific">Streptomyces canus</name>
    <dbReference type="NCBI Taxonomy" id="58343"/>
    <lineage>
        <taxon>Bacteria</taxon>
        <taxon>Bacillati</taxon>
        <taxon>Actinomycetota</taxon>
        <taxon>Actinomycetes</taxon>
        <taxon>Kitasatosporales</taxon>
        <taxon>Streptomycetaceae</taxon>
        <taxon>Streptomyces</taxon>
        <taxon>Streptomyces aurantiacus group</taxon>
    </lineage>
</organism>
<dbReference type="Proteomes" id="UP000053669">
    <property type="component" value="Unassembled WGS sequence"/>
</dbReference>
<dbReference type="AlphaFoldDB" id="A0A101RLV2"/>
<feature type="transmembrane region" description="Helical" evidence="1">
    <location>
        <begin position="53"/>
        <end position="72"/>
    </location>
</feature>
<evidence type="ECO:0000256" key="1">
    <source>
        <dbReference type="SAM" id="Phobius"/>
    </source>
</evidence>
<comment type="caution">
    <text evidence="2">The sequence shown here is derived from an EMBL/GenBank/DDBJ whole genome shotgun (WGS) entry which is preliminary data.</text>
</comment>
<evidence type="ECO:0008006" key="4">
    <source>
        <dbReference type="Google" id="ProtNLM"/>
    </source>
</evidence>
<sequence>MSHQLATRPARPGGLVVAGGLIGTAVVAVAVNAVVAAIAHAAGASDDFEALQLPAYAVLTVFGVLAAAAAWAIIRARSADPARLLRTLVPVVLIVSLIPDIMVGVSDSRPGTSWGAVIALMVMHVVVAVIAVPAYRRLLPLPATQG</sequence>
<dbReference type="STRING" id="58343.AQJ46_44235"/>